<comment type="caution">
    <text evidence="1">The sequence shown here is derived from an EMBL/GenBank/DDBJ whole genome shotgun (WGS) entry which is preliminary data.</text>
</comment>
<reference evidence="1 2" key="1">
    <citation type="submission" date="2024-04" db="EMBL/GenBank/DDBJ databases">
        <title>genome sequences of Mucor flavus KT1a and Helicostylum pulchrum KT1b strains isolated from the surface of a dry-aged beef.</title>
        <authorList>
            <person name="Toyotome T."/>
            <person name="Hosono M."/>
            <person name="Torimaru M."/>
            <person name="Fukuda K."/>
            <person name="Mikami N."/>
        </authorList>
    </citation>
    <scope>NUCLEOTIDE SEQUENCE [LARGE SCALE GENOMIC DNA]</scope>
    <source>
        <strain evidence="1 2">KT1a</strain>
    </source>
</reference>
<dbReference type="Proteomes" id="UP001473302">
    <property type="component" value="Unassembled WGS sequence"/>
</dbReference>
<organism evidence="1 2">
    <name type="scientific">Mucor flavus</name>
    <dbReference type="NCBI Taxonomy" id="439312"/>
    <lineage>
        <taxon>Eukaryota</taxon>
        <taxon>Fungi</taxon>
        <taxon>Fungi incertae sedis</taxon>
        <taxon>Mucoromycota</taxon>
        <taxon>Mucoromycotina</taxon>
        <taxon>Mucoromycetes</taxon>
        <taxon>Mucorales</taxon>
        <taxon>Mucorineae</taxon>
        <taxon>Mucoraceae</taxon>
        <taxon>Mucor</taxon>
    </lineage>
</organism>
<gene>
    <name evidence="1" type="ORF">MFLAVUS_010254</name>
</gene>
<evidence type="ECO:0000313" key="1">
    <source>
        <dbReference type="EMBL" id="GAA5816722.1"/>
    </source>
</evidence>
<accession>A0ABP9ZC88</accession>
<dbReference type="EMBL" id="BAABUK010000034">
    <property type="protein sequence ID" value="GAA5816722.1"/>
    <property type="molecule type" value="Genomic_DNA"/>
</dbReference>
<keyword evidence="2" id="KW-1185">Reference proteome</keyword>
<name>A0ABP9ZC88_9FUNG</name>
<evidence type="ECO:0000313" key="2">
    <source>
        <dbReference type="Proteomes" id="UP001473302"/>
    </source>
</evidence>
<protein>
    <submittedName>
        <fullName evidence="1">Uncharacterized protein</fullName>
    </submittedName>
</protein>
<sequence>MKFPQVLPPDAPLTRNASSYSYRQCARSISRITGGQSASTALRTTRRLRTAATLHPAKIRRIRSDHSGRKRVDDVIKHRINQGRQDTELFY</sequence>
<proteinExistence type="predicted"/>